<dbReference type="SUPFAM" id="SSF56524">
    <property type="entry name" value="Oxidoreductase molybdopterin-binding domain"/>
    <property type="match status" value="1"/>
</dbReference>
<dbReference type="InterPro" id="IPR001709">
    <property type="entry name" value="Flavoprot_Pyr_Nucl_cyt_Rdtase"/>
</dbReference>
<dbReference type="Gene3D" id="2.60.40.650">
    <property type="match status" value="1"/>
</dbReference>
<dbReference type="InterPro" id="IPR036374">
    <property type="entry name" value="OxRdtase_Mopterin-bd_sf"/>
</dbReference>
<proteinExistence type="inferred from homology"/>
<dbReference type="InterPro" id="IPR008333">
    <property type="entry name" value="Cbr1-like_FAD-bd_dom"/>
</dbReference>
<dbReference type="RefSeq" id="XP_024697722.1">
    <property type="nucleotide sequence ID" value="XM_024835698.1"/>
</dbReference>
<dbReference type="InterPro" id="IPR039261">
    <property type="entry name" value="FNR_nucleotide-bd"/>
</dbReference>
<dbReference type="Gene3D" id="2.40.30.10">
    <property type="entry name" value="Translation factors"/>
    <property type="match status" value="1"/>
</dbReference>
<comment type="catalytic activity">
    <reaction evidence="15">
        <text>nitrite + NADP(+) + H2O = nitrate + NADPH + H(+)</text>
        <dbReference type="Rhea" id="RHEA:19061"/>
        <dbReference type="ChEBI" id="CHEBI:15377"/>
        <dbReference type="ChEBI" id="CHEBI:15378"/>
        <dbReference type="ChEBI" id="CHEBI:16301"/>
        <dbReference type="ChEBI" id="CHEBI:17632"/>
        <dbReference type="ChEBI" id="CHEBI:57783"/>
        <dbReference type="ChEBI" id="CHEBI:58349"/>
        <dbReference type="EC" id="1.7.1.3"/>
    </reaction>
</comment>
<dbReference type="InterPro" id="IPR001433">
    <property type="entry name" value="OxRdtase_FAD/NAD-bd"/>
</dbReference>
<evidence type="ECO:0000256" key="15">
    <source>
        <dbReference type="ARBA" id="ARBA00049155"/>
    </source>
</evidence>
<evidence type="ECO:0000256" key="7">
    <source>
        <dbReference type="ARBA" id="ARBA00012673"/>
    </source>
</evidence>
<comment type="cofactor">
    <cofactor evidence="2">
        <name>heme</name>
        <dbReference type="ChEBI" id="CHEBI:30413"/>
    </cofactor>
</comment>
<dbReference type="SMART" id="SM01117">
    <property type="entry name" value="Cyt-b5"/>
    <property type="match status" value="1"/>
</dbReference>
<dbReference type="InterPro" id="IPR005066">
    <property type="entry name" value="MoCF_OxRdtse_dimer"/>
</dbReference>
<dbReference type="VEuPathDB" id="FungiDB:P168DRAFT_278640"/>
<gene>
    <name evidence="19" type="ORF">P168DRAFT_278640</name>
</gene>
<dbReference type="InterPro" id="IPR001199">
    <property type="entry name" value="Cyt_B5-like_heme/steroid-bd"/>
</dbReference>
<dbReference type="InterPro" id="IPR017938">
    <property type="entry name" value="Riboflavin_synthase-like_b-brl"/>
</dbReference>
<evidence type="ECO:0000256" key="6">
    <source>
        <dbReference type="ARBA" id="ARBA00011738"/>
    </source>
</evidence>
<dbReference type="GO" id="GO:0008482">
    <property type="term" value="F:sulfite oxidase activity"/>
    <property type="evidence" value="ECO:0007669"/>
    <property type="project" value="TreeGrafter"/>
</dbReference>
<dbReference type="GO" id="GO:0043546">
    <property type="term" value="F:molybdopterin cofactor binding"/>
    <property type="evidence" value="ECO:0007669"/>
    <property type="project" value="TreeGrafter"/>
</dbReference>
<accession>A0A2I1DGY0</accession>
<evidence type="ECO:0000256" key="5">
    <source>
        <dbReference type="ARBA" id="ARBA00006253"/>
    </source>
</evidence>
<dbReference type="InterPro" id="IPR017927">
    <property type="entry name" value="FAD-bd_FR_type"/>
</dbReference>
<evidence type="ECO:0000256" key="16">
    <source>
        <dbReference type="SAM" id="MobiDB-lite"/>
    </source>
</evidence>
<dbReference type="CDD" id="cd06183">
    <property type="entry name" value="cyt_b5_reduct_like"/>
    <property type="match status" value="1"/>
</dbReference>
<reference evidence="19" key="1">
    <citation type="submission" date="2016-12" db="EMBL/GenBank/DDBJ databases">
        <title>The genomes of Aspergillus section Nigri reveals drivers in fungal speciation.</title>
        <authorList>
            <consortium name="DOE Joint Genome Institute"/>
            <person name="Vesth T.C."/>
            <person name="Nybo J."/>
            <person name="Theobald S."/>
            <person name="Brandl J."/>
            <person name="Frisvad J.C."/>
            <person name="Nielsen K.F."/>
            <person name="Lyhne E.K."/>
            <person name="Kogle M.E."/>
            <person name="Kuo A."/>
            <person name="Riley R."/>
            <person name="Clum A."/>
            <person name="Nolan M."/>
            <person name="Lipzen A."/>
            <person name="Salamov A."/>
            <person name="Henrissat B."/>
            <person name="Wiebenga A."/>
            <person name="De vries R.P."/>
            <person name="Grigoriev I.V."/>
            <person name="Mortensen U.H."/>
            <person name="Andersen M.R."/>
            <person name="Baker S.E."/>
        </authorList>
    </citation>
    <scope>NUCLEOTIDE SEQUENCE</scope>
    <source>
        <strain evidence="19">IBT 28561</strain>
    </source>
</reference>
<evidence type="ECO:0000313" key="20">
    <source>
        <dbReference type="Proteomes" id="UP000234254"/>
    </source>
</evidence>
<evidence type="ECO:0000313" key="19">
    <source>
        <dbReference type="EMBL" id="PKY09128.1"/>
    </source>
</evidence>
<dbReference type="InterPro" id="IPR008335">
    <property type="entry name" value="Mopterin_OxRdtase_euk"/>
</dbReference>
<comment type="cofactor">
    <cofactor evidence="1">
        <name>Mo-molybdopterin</name>
        <dbReference type="ChEBI" id="CHEBI:71302"/>
    </cofactor>
</comment>
<evidence type="ECO:0000256" key="8">
    <source>
        <dbReference type="ARBA" id="ARBA00015499"/>
    </source>
</evidence>
<comment type="cofactor">
    <cofactor evidence="3">
        <name>FAD</name>
        <dbReference type="ChEBI" id="CHEBI:57692"/>
    </cofactor>
</comment>
<dbReference type="InterPro" id="IPR014756">
    <property type="entry name" value="Ig_E-set"/>
</dbReference>
<dbReference type="GO" id="GO:0020037">
    <property type="term" value="F:heme binding"/>
    <property type="evidence" value="ECO:0007669"/>
    <property type="project" value="TreeGrafter"/>
</dbReference>
<comment type="caution">
    <text evidence="19">The sequence shown here is derived from an EMBL/GenBank/DDBJ whole genome shotgun (WGS) entry which is preliminary data.</text>
</comment>
<dbReference type="Pfam" id="PF00175">
    <property type="entry name" value="NAD_binding_1"/>
    <property type="match status" value="1"/>
</dbReference>
<dbReference type="PROSITE" id="PS51384">
    <property type="entry name" value="FAD_FR"/>
    <property type="match status" value="1"/>
</dbReference>
<dbReference type="InterPro" id="IPR000572">
    <property type="entry name" value="OxRdtase_Mopterin-bd_dom"/>
</dbReference>
<evidence type="ECO:0000256" key="10">
    <source>
        <dbReference type="ARBA" id="ARBA00022630"/>
    </source>
</evidence>
<evidence type="ECO:0000256" key="1">
    <source>
        <dbReference type="ARBA" id="ARBA00001924"/>
    </source>
</evidence>
<dbReference type="SUPFAM" id="SSF52343">
    <property type="entry name" value="Ferredoxin reductase-like, C-terminal NADP-linked domain"/>
    <property type="match status" value="1"/>
</dbReference>
<dbReference type="GO" id="GO:0030151">
    <property type="term" value="F:molybdenum ion binding"/>
    <property type="evidence" value="ECO:0007669"/>
    <property type="project" value="InterPro"/>
</dbReference>
<evidence type="ECO:0000256" key="13">
    <source>
        <dbReference type="ARBA" id="ARBA00023002"/>
    </source>
</evidence>
<dbReference type="AlphaFoldDB" id="A0A2I1DGY0"/>
<dbReference type="PRINTS" id="PR00371">
    <property type="entry name" value="FPNCR"/>
</dbReference>
<dbReference type="GO" id="GO:0006790">
    <property type="term" value="P:sulfur compound metabolic process"/>
    <property type="evidence" value="ECO:0007669"/>
    <property type="project" value="TreeGrafter"/>
</dbReference>
<dbReference type="InterPro" id="IPR036400">
    <property type="entry name" value="Cyt_B5-like_heme/steroid_sf"/>
</dbReference>
<evidence type="ECO:0000256" key="3">
    <source>
        <dbReference type="ARBA" id="ARBA00001974"/>
    </source>
</evidence>
<dbReference type="Pfam" id="PF00173">
    <property type="entry name" value="Cyt-b5"/>
    <property type="match status" value="1"/>
</dbReference>
<dbReference type="PANTHER" id="PTHR19372">
    <property type="entry name" value="SULFITE REDUCTASE"/>
    <property type="match status" value="1"/>
</dbReference>
<dbReference type="PRINTS" id="PR00407">
    <property type="entry name" value="EUMOPTERIN"/>
</dbReference>
<feature type="domain" description="Cytochrome b5 heme-binding" evidence="17">
    <location>
        <begin position="633"/>
        <end position="728"/>
    </location>
</feature>
<comment type="function">
    <text evidence="4">Nitrate reductase is a key enzyme involved in the first step of nitrate assimilation in plants, fungi and bacteria.</text>
</comment>
<organism evidence="19 20">
    <name type="scientific">Aspergillus campestris (strain IBT 28561)</name>
    <dbReference type="NCBI Taxonomy" id="1392248"/>
    <lineage>
        <taxon>Eukaryota</taxon>
        <taxon>Fungi</taxon>
        <taxon>Dikarya</taxon>
        <taxon>Ascomycota</taxon>
        <taxon>Pezizomycotina</taxon>
        <taxon>Eurotiomycetes</taxon>
        <taxon>Eurotiomycetidae</taxon>
        <taxon>Eurotiales</taxon>
        <taxon>Aspergillaceae</taxon>
        <taxon>Aspergillus</taxon>
        <taxon>Aspergillus subgen. Circumdati</taxon>
    </lineage>
</organism>
<dbReference type="OrthoDB" id="432685at2759"/>
<keyword evidence="11" id="KW-0479">Metal-binding</keyword>
<evidence type="ECO:0000256" key="4">
    <source>
        <dbReference type="ARBA" id="ARBA00003838"/>
    </source>
</evidence>
<protein>
    <recommendedName>
        <fullName evidence="8">Nitrate reductase [NADPH]</fullName>
        <ecNumber evidence="7">1.7.1.3</ecNumber>
    </recommendedName>
</protein>
<dbReference type="Pfam" id="PF03404">
    <property type="entry name" value="Mo-co_dimer"/>
    <property type="match status" value="1"/>
</dbReference>
<dbReference type="EC" id="1.7.1.3" evidence="7"/>
<dbReference type="Pfam" id="PF00174">
    <property type="entry name" value="Oxidored_molyb"/>
    <property type="match status" value="1"/>
</dbReference>
<keyword evidence="14" id="KW-0534">Nitrate assimilation</keyword>
<dbReference type="GO" id="GO:0042128">
    <property type="term" value="P:nitrate assimilation"/>
    <property type="evidence" value="ECO:0007669"/>
    <property type="project" value="UniProtKB-KW"/>
</dbReference>
<keyword evidence="20" id="KW-1185">Reference proteome</keyword>
<dbReference type="PANTHER" id="PTHR19372:SF7">
    <property type="entry name" value="SULFITE OXIDASE, MITOCHONDRIAL"/>
    <property type="match status" value="1"/>
</dbReference>
<dbReference type="Gene3D" id="3.40.50.80">
    <property type="entry name" value="Nucleotide-binding domain of ferredoxin-NADP reductase (FNR) module"/>
    <property type="match status" value="1"/>
</dbReference>
<comment type="subunit">
    <text evidence="6">Homodimer.</text>
</comment>
<feature type="region of interest" description="Disordered" evidence="16">
    <location>
        <begin position="110"/>
        <end position="153"/>
    </location>
</feature>
<evidence type="ECO:0000256" key="14">
    <source>
        <dbReference type="ARBA" id="ARBA00023063"/>
    </source>
</evidence>
<keyword evidence="13" id="KW-0560">Oxidoreductase</keyword>
<evidence type="ECO:0000259" key="18">
    <source>
        <dbReference type="PROSITE" id="PS51384"/>
    </source>
</evidence>
<dbReference type="EMBL" id="MSFM01000001">
    <property type="protein sequence ID" value="PKY09128.1"/>
    <property type="molecule type" value="Genomic_DNA"/>
</dbReference>
<name>A0A2I1DGY0_ASPC2</name>
<dbReference type="Proteomes" id="UP000234254">
    <property type="component" value="Unassembled WGS sequence"/>
</dbReference>
<dbReference type="Gene3D" id="3.10.120.10">
    <property type="entry name" value="Cytochrome b5-like heme/steroid binding domain"/>
    <property type="match status" value="1"/>
</dbReference>
<dbReference type="SUPFAM" id="SSF81296">
    <property type="entry name" value="E set domains"/>
    <property type="match status" value="1"/>
</dbReference>
<keyword evidence="9" id="KW-0500">Molybdenum</keyword>
<evidence type="ECO:0000256" key="9">
    <source>
        <dbReference type="ARBA" id="ARBA00022505"/>
    </source>
</evidence>
<dbReference type="Gene3D" id="3.90.420.10">
    <property type="entry name" value="Oxidoreductase, molybdopterin-binding domain"/>
    <property type="match status" value="1"/>
</dbReference>
<dbReference type="SUPFAM" id="SSF55856">
    <property type="entry name" value="Cytochrome b5-like heme/steroid binding domain"/>
    <property type="match status" value="1"/>
</dbReference>
<evidence type="ECO:0000259" key="17">
    <source>
        <dbReference type="PROSITE" id="PS50255"/>
    </source>
</evidence>
<dbReference type="PROSITE" id="PS50255">
    <property type="entry name" value="CYTOCHROME_B5_2"/>
    <property type="match status" value="1"/>
</dbReference>
<sequence>MPSNIPGATDDDIFHEPDWTKTHSHRIGLYNRDDRFPGLTHAGDDWRAELEEEAEEKIKQLREKVERGELLTVRDYLAKQQDFHLRRPEVHPEHWRYVLHTTENHIKEEQPWLINEKKRKEAETKQREQQRRQDSGIEIDGAAHPEDESKKYTPEEQALLDSLLKEREHFLAIKPNDGKGSSPFKTGYYEPAEIDETDQLTPDNWVPRSGNLIRLTGKHPLNGEPPLTQLVDAGLITPNWLHFVRSHGPVPHLLWENHKLEISAGRSLTVFMDDLREKFDSVNIPVILACDGNRRKELNMIRRSKGFNWGPGGVSCAYWKGALLRDVLLKADIMASIEEHKNETLWVNFQGSENLSEGKYETCLSLDYVMDPTNDVLLAYEMNDRPLPPDHGYPVRLLVPGFVGGRSVKWLGKIWITNKENDSHYHVYDNRVVPSFVTDRYTEIGKALYSHPSTACMEQVLNSVIARPEQGEKLDVADISRGKSTYKLQGIAYNGGGMEVQRVEVSFDGGSTWLYCIRQYPDKPLRHGRKYWPWLHWHLDIDAVRFLRADSIMVRCWNANKNTQPEKATWNLEGMMNNCIYTVKLELVSDSETGKQYIMFRHPCEPGTGQGGWMKPSAEDQMEDMKRDGSTPDKQFTREEIEKHRSADDCWIVVNGKVYDVTSVLSWHPGGSASIMPHAGRVHAETTEEFESIHDDYAHEKLQGEHVFYAWCERADRMYAECIIGVATQKTLDFIKYEEEQKAKERAESIQKDSSIALRRHKWVQAKLISKNRLSEDTSCYTFALPSKDQKLGLATGQHLFIGFHFKDRMVFRSYTPTRPVSAEEEDGTFDLVVKTYSPSPAQPGGTMSNILDCIEIGEEVEIKGPTGEIQYEGNGKFLLDGKERTFDRITLVLGGSGITPGYQVLSRILKSGGKDKTRIRVVDANKTEQDILLRGELDRFAQLYPDQFEVTHVLSDPDKSWKGEKGFVNKDILHRYCFPPDEKSIALLCGPPGLVQHAVLPVLLEWGYSQDHNLFGF</sequence>
<comment type="similarity">
    <text evidence="5">Belongs to the nitrate reductase family.</text>
</comment>
<dbReference type="Pfam" id="PF00970">
    <property type="entry name" value="FAD_binding_6"/>
    <property type="match status" value="1"/>
</dbReference>
<feature type="domain" description="FAD-binding FR-type" evidence="18">
    <location>
        <begin position="761"/>
        <end position="873"/>
    </location>
</feature>
<evidence type="ECO:0000256" key="2">
    <source>
        <dbReference type="ARBA" id="ARBA00001971"/>
    </source>
</evidence>
<evidence type="ECO:0000256" key="11">
    <source>
        <dbReference type="ARBA" id="ARBA00022723"/>
    </source>
</evidence>
<dbReference type="GO" id="GO:0050464">
    <property type="term" value="F:nitrate reductase (NADPH) activity"/>
    <property type="evidence" value="ECO:0007669"/>
    <property type="project" value="UniProtKB-EC"/>
</dbReference>
<dbReference type="PRINTS" id="PR00406">
    <property type="entry name" value="CYTB5RDTASE"/>
</dbReference>
<keyword evidence="12" id="KW-0274">FAD</keyword>
<dbReference type="SUPFAM" id="SSF63380">
    <property type="entry name" value="Riboflavin synthase domain-like"/>
    <property type="match status" value="1"/>
</dbReference>
<dbReference type="GeneID" id="36543222"/>
<keyword evidence="10" id="KW-0285">Flavoprotein</keyword>
<evidence type="ECO:0000256" key="12">
    <source>
        <dbReference type="ARBA" id="ARBA00022827"/>
    </source>
</evidence>